<dbReference type="Proteomes" id="UP000046067">
    <property type="component" value="Unassembled WGS sequence"/>
</dbReference>
<evidence type="ECO:0000313" key="1">
    <source>
        <dbReference type="EMBL" id="CSB70650.1"/>
    </source>
</evidence>
<dbReference type="AlphaFoldDB" id="A0A655VMD2"/>
<dbReference type="EMBL" id="CWQJ01000003">
    <property type="protein sequence ID" value="CSB70650.1"/>
    <property type="molecule type" value="Genomic_DNA"/>
</dbReference>
<name>A0A655VMD2_VIBCL</name>
<accession>A0A655VMD2</accession>
<sequence length="101" mass="12083">MRSLAAINHHLPFFMPFRQVHVHVNNIFCFTENFPYLARCVVTNFLSWTIHFRQNRRPNWWPRRHFHHFHFAAKALRNFIQLRAKLAGDGVAISVALFTPE</sequence>
<organism evidence="1 2">
    <name type="scientific">Vibrio cholerae</name>
    <dbReference type="NCBI Taxonomy" id="666"/>
    <lineage>
        <taxon>Bacteria</taxon>
        <taxon>Pseudomonadati</taxon>
        <taxon>Pseudomonadota</taxon>
        <taxon>Gammaproteobacteria</taxon>
        <taxon>Vibrionales</taxon>
        <taxon>Vibrionaceae</taxon>
        <taxon>Vibrio</taxon>
    </lineage>
</organism>
<evidence type="ECO:0000313" key="2">
    <source>
        <dbReference type="Proteomes" id="UP000046067"/>
    </source>
</evidence>
<reference evidence="1 2" key="1">
    <citation type="submission" date="2015-07" db="EMBL/GenBank/DDBJ databases">
        <authorList>
            <consortium name="Pathogen Informatics"/>
        </authorList>
    </citation>
    <scope>NUCLEOTIDE SEQUENCE [LARGE SCALE GENOMIC DNA]</scope>
    <source>
        <strain evidence="1 2">A325</strain>
    </source>
</reference>
<proteinExistence type="predicted"/>
<gene>
    <name evidence="1" type="ORF">ERS013201_00743</name>
</gene>
<protein>
    <submittedName>
        <fullName evidence="1">Uncharacterized protein</fullName>
    </submittedName>
</protein>